<proteinExistence type="predicted"/>
<gene>
    <name evidence="1" type="ORF">RT717_14695</name>
</gene>
<protein>
    <submittedName>
        <fullName evidence="1">Uncharacterized protein</fullName>
    </submittedName>
</protein>
<dbReference type="Proteomes" id="UP001302349">
    <property type="component" value="Chromosome"/>
</dbReference>
<reference evidence="1 2" key="1">
    <citation type="journal article" date="2023" name="Microbiol. Resour. Announc.">
        <title>Complete Genome Sequence of Imperialibacter roseus strain P4T.</title>
        <authorList>
            <person name="Tizabi D.R."/>
            <person name="Bachvaroff T."/>
            <person name="Hill R.T."/>
        </authorList>
    </citation>
    <scope>NUCLEOTIDE SEQUENCE [LARGE SCALE GENOMIC DNA]</scope>
    <source>
        <strain evidence="1 2">P4T</strain>
    </source>
</reference>
<dbReference type="EMBL" id="CP136051">
    <property type="protein sequence ID" value="WOK04325.1"/>
    <property type="molecule type" value="Genomic_DNA"/>
</dbReference>
<sequence length="312" mass="35768">MMRKAIITFGVGYGFEHIKHFVLSCKKFIPDTDIYMFAGKNIPQLEADCSHIQGVHFIPFKENFTGKVIAKVLSKMPSLQQKYAQYLSAKWERDPLRRTRIEALTSPLTQFMVKRFFLIKQLLSQLPHEQVMIADVRDIIFQYDPFATLQSDAIVTGIEPVANSESEMNEKWIRRTYSDAIFEQMADKNVACAGVTYGSRRAINQYIEEMLEETYENLPKIIDMLGADQAIHIRLFYYRLRGLTRHLEANGSGSIATLHFSDLTEFSVSNGRIENLTGQPLAVVHQYDRHPDLAVELRKGLEARQPVNQMAS</sequence>
<organism evidence="1 2">
    <name type="scientific">Imperialibacter roseus</name>
    <dbReference type="NCBI Taxonomy" id="1324217"/>
    <lineage>
        <taxon>Bacteria</taxon>
        <taxon>Pseudomonadati</taxon>
        <taxon>Bacteroidota</taxon>
        <taxon>Cytophagia</taxon>
        <taxon>Cytophagales</taxon>
        <taxon>Flammeovirgaceae</taxon>
        <taxon>Imperialibacter</taxon>
    </lineage>
</organism>
<evidence type="ECO:0000313" key="1">
    <source>
        <dbReference type="EMBL" id="WOK04325.1"/>
    </source>
</evidence>
<name>A0ABZ0IJ32_9BACT</name>
<dbReference type="RefSeq" id="WP_317487138.1">
    <property type="nucleotide sequence ID" value="NZ_CP136051.1"/>
</dbReference>
<evidence type="ECO:0000313" key="2">
    <source>
        <dbReference type="Proteomes" id="UP001302349"/>
    </source>
</evidence>
<keyword evidence="2" id="KW-1185">Reference proteome</keyword>
<accession>A0ABZ0IJ32</accession>